<evidence type="ECO:0000313" key="4">
    <source>
        <dbReference type="Proteomes" id="UP001518990"/>
    </source>
</evidence>
<dbReference type="Pfam" id="PF07589">
    <property type="entry name" value="PEP-CTERM"/>
    <property type="match status" value="1"/>
</dbReference>
<name>A0ABS3KDP2_9PROT</name>
<feature type="signal peptide" evidence="1">
    <location>
        <begin position="1"/>
        <end position="24"/>
    </location>
</feature>
<comment type="caution">
    <text evidence="3">The sequence shown here is derived from an EMBL/GenBank/DDBJ whole genome shotgun (WGS) entry which is preliminary data.</text>
</comment>
<dbReference type="NCBIfam" id="TIGR02595">
    <property type="entry name" value="PEP_CTERM"/>
    <property type="match status" value="1"/>
</dbReference>
<keyword evidence="1" id="KW-0732">Signal</keyword>
<dbReference type="Proteomes" id="UP001518990">
    <property type="component" value="Unassembled WGS sequence"/>
</dbReference>
<evidence type="ECO:0000256" key="1">
    <source>
        <dbReference type="SAM" id="SignalP"/>
    </source>
</evidence>
<accession>A0ABS3KDP2</accession>
<reference evidence="3 4" key="1">
    <citation type="submission" date="2020-09" db="EMBL/GenBank/DDBJ databases">
        <title>Roseomonas.</title>
        <authorList>
            <person name="Zhu W."/>
        </authorList>
    </citation>
    <scope>NUCLEOTIDE SEQUENCE [LARGE SCALE GENOMIC DNA]</scope>
    <source>
        <strain evidence="3 4">1311</strain>
    </source>
</reference>
<protein>
    <submittedName>
        <fullName evidence="3">PEP-CTERM sorting domain-containing protein</fullName>
    </submittedName>
</protein>
<dbReference type="InterPro" id="IPR013424">
    <property type="entry name" value="Ice-binding_C"/>
</dbReference>
<feature type="domain" description="Ice-binding protein C-terminal" evidence="2">
    <location>
        <begin position="81"/>
        <end position="102"/>
    </location>
</feature>
<dbReference type="EMBL" id="JACTNF010000013">
    <property type="protein sequence ID" value="MBO1075578.1"/>
    <property type="molecule type" value="Genomic_DNA"/>
</dbReference>
<keyword evidence="4" id="KW-1185">Reference proteome</keyword>
<dbReference type="RefSeq" id="WP_207447899.1">
    <property type="nucleotide sequence ID" value="NZ_CP061091.1"/>
</dbReference>
<feature type="chain" id="PRO_5047251037" evidence="1">
    <location>
        <begin position="25"/>
        <end position="106"/>
    </location>
</feature>
<evidence type="ECO:0000313" key="3">
    <source>
        <dbReference type="EMBL" id="MBO1075578.1"/>
    </source>
</evidence>
<gene>
    <name evidence="3" type="ORF">IAI60_13265</name>
</gene>
<proteinExistence type="predicted"/>
<sequence>MRAWLPVFAMAIILQLACPAPAHATHTQAGFTATMTTGTGMMKGCYAGCRNSFGAADAPAPLEIGHLMVAPRLPAVPMDLPEPSSLLLLGSGLLITGLARRRPGSA</sequence>
<evidence type="ECO:0000259" key="2">
    <source>
        <dbReference type="Pfam" id="PF07589"/>
    </source>
</evidence>
<organism evidence="3 4">
    <name type="scientific">Roseomonas marmotae</name>
    <dbReference type="NCBI Taxonomy" id="2768161"/>
    <lineage>
        <taxon>Bacteria</taxon>
        <taxon>Pseudomonadati</taxon>
        <taxon>Pseudomonadota</taxon>
        <taxon>Alphaproteobacteria</taxon>
        <taxon>Acetobacterales</taxon>
        <taxon>Roseomonadaceae</taxon>
        <taxon>Roseomonas</taxon>
    </lineage>
</organism>